<evidence type="ECO:0000313" key="3">
    <source>
        <dbReference type="EMBL" id="KAK7104538.1"/>
    </source>
</evidence>
<evidence type="ECO:0000259" key="2">
    <source>
        <dbReference type="PROSITE" id="PS50238"/>
    </source>
</evidence>
<feature type="compositionally biased region" description="Acidic residues" evidence="1">
    <location>
        <begin position="737"/>
        <end position="750"/>
    </location>
</feature>
<feature type="region of interest" description="Disordered" evidence="1">
    <location>
        <begin position="436"/>
        <end position="556"/>
    </location>
</feature>
<dbReference type="Gene3D" id="1.10.555.10">
    <property type="entry name" value="Rho GTPase activation protein"/>
    <property type="match status" value="1"/>
</dbReference>
<feature type="domain" description="Rho-GAP" evidence="2">
    <location>
        <begin position="63"/>
        <end position="252"/>
    </location>
</feature>
<feature type="region of interest" description="Disordered" evidence="1">
    <location>
        <begin position="577"/>
        <end position="632"/>
    </location>
</feature>
<dbReference type="InterPro" id="IPR008936">
    <property type="entry name" value="Rho_GTPase_activation_prot"/>
</dbReference>
<feature type="compositionally biased region" description="Polar residues" evidence="1">
    <location>
        <begin position="320"/>
        <end position="351"/>
    </location>
</feature>
<feature type="region of interest" description="Disordered" evidence="1">
    <location>
        <begin position="942"/>
        <end position="1017"/>
    </location>
</feature>
<feature type="compositionally biased region" description="Basic and acidic residues" evidence="1">
    <location>
        <begin position="959"/>
        <end position="1008"/>
    </location>
</feature>
<feature type="region of interest" description="Disordered" evidence="1">
    <location>
        <begin position="1052"/>
        <end position="1075"/>
    </location>
</feature>
<feature type="compositionally biased region" description="Low complexity" evidence="1">
    <location>
        <begin position="1061"/>
        <end position="1071"/>
    </location>
</feature>
<feature type="compositionally biased region" description="Low complexity" evidence="1">
    <location>
        <begin position="526"/>
        <end position="536"/>
    </location>
</feature>
<dbReference type="SUPFAM" id="SSF48350">
    <property type="entry name" value="GTPase activation domain, GAP"/>
    <property type="match status" value="1"/>
</dbReference>
<sequence>MENIRLVHSLDRPNDLKTIVRQDLRDLGIKAPKIKSKKSKKLNQSRSSTQQDTFLVSATVFGNYLQFVPSRYVPDCGFVPRFLADAAEIIEEHTKVEGVFRKSGSINRQKELRRDIEEDKGLESSSVHDVTGLVKQFFRELPDPLFTATYHDYFVRCYHLPLQERVDALLLLCLLLPIEHLSTLRFTMGLLSRLADQSTYNKMDAGNLAVVLAPNIMHVNSRSQKMNSTEEKLLQIQTAIVELLIRNAERIGLVSNSLAERTSLLAECFGTEDELDGASDDNTLEDSKDKKRRKRSSSLQGLVSSIGRGLSRLRRNSEGKNNLTSGSNYSLPNESEIASQPQSQSLSVTTNQEDHIMLQPAATPVVRKRRISGEAVPFSATKRRAILDQLPYKSALGATPFTPASTKKRQPYDMKALAAGTPNFPNAERFLASTVTPKADKSMRKKLNLFSPSSNTKAKRGKVGGGGSGNMSCSNPLRKSSKTKHLFKRLSSSREKDDRDSTGDVLRDKLDSPTGVPYSNSAMELSSTDRSPSSSSHGITRTVSSPSLHDTSAHNHHGDITLNQGFIDADMTLSLDSDANTTHTSPSSPTRGRPLKRAESYRRSQKPVRRSASTDGQIRRGQPNKLCNGLMDGKHENVKNMRRSFDKSDISHPIPIIVAPLPEKPDSYREDVMRSRLAPERRHTVQVGAGQLRASSILANTSIAPDIMESSLLQVVLPPPSGFGDQSMMEVDIDHEEMESNAPGSDEESEAGFSTISGGTVIHNPAAQLQSLGKNGGGGSHHMAHYGSSVSVNAQAKALQPSTSVDSLISTGSETSAAWSSHPNRDLDRSVSIDSGKGSLLDCVEGKSAGGRVMNTTFVKSAEPDTYSLHSEDGTISDLHLHGSNHSIKSLSAEDLKCRPKEKPAARSHSMYVAGAGRHKNIVPNLQISAETHRLLTRAGFLDSSAPPNVKDVALPFKSPEKPDRSNQSFNRDDRLGRSLRLERSGASRKERPISQHTERVSPVKEESAADQAVEAVKNTVSTAKAISASAERREEGMEDEEEVWVRRDPVGSKTRLGNPEVSTETSETTSQDVPSSLNLKRAEMRMQKHDSVLDIRESNAGRVKENVRNINSSLEHSVLDQSCNNSSLHFPQSTTRKRGQSPIRIPTIFAKGPNNPTAEYYRELALNAHRKEGGRIFPQIRVNSPSEEGGMPEDQAPNCSSLQSQNSTGSGKEVRSSAGEAPKQRETGRSLLNSSNIDLSSSLMDTIEDAVTPRAKKRHSQQDVGRSPLHESTNTKVTISESAEKLQLRTAKGLTPHQVGRFGPKGSSSDRSPGKPVKRLQSPRSPHTRHSPRRQSPQNARERDAFRLESCHFHEQY</sequence>
<feature type="region of interest" description="Disordered" evidence="1">
    <location>
        <begin position="1253"/>
        <end position="1358"/>
    </location>
</feature>
<dbReference type="PANTHER" id="PTHR15670">
    <property type="entry name" value="RHO GTPASE ACTIVATING PROTEIN 11A"/>
    <property type="match status" value="1"/>
</dbReference>
<dbReference type="InterPro" id="IPR000198">
    <property type="entry name" value="RhoGAP_dom"/>
</dbReference>
<feature type="compositionally biased region" description="Basic and acidic residues" evidence="1">
    <location>
        <begin position="492"/>
        <end position="511"/>
    </location>
</feature>
<gene>
    <name evidence="3" type="ORF">V1264_019236</name>
</gene>
<dbReference type="Proteomes" id="UP001374579">
    <property type="component" value="Unassembled WGS sequence"/>
</dbReference>
<feature type="compositionally biased region" description="Polar residues" evidence="1">
    <location>
        <begin position="537"/>
        <end position="550"/>
    </location>
</feature>
<dbReference type="SMART" id="SM00324">
    <property type="entry name" value="RhoGAP"/>
    <property type="match status" value="1"/>
</dbReference>
<comment type="caution">
    <text evidence="3">The sequence shown here is derived from an EMBL/GenBank/DDBJ whole genome shotgun (WGS) entry which is preliminary data.</text>
</comment>
<feature type="compositionally biased region" description="Polar residues" evidence="1">
    <location>
        <begin position="577"/>
        <end position="590"/>
    </location>
</feature>
<feature type="region of interest" description="Disordered" evidence="1">
    <location>
        <begin position="276"/>
        <end position="354"/>
    </location>
</feature>
<dbReference type="PANTHER" id="PTHR15670:SF4">
    <property type="entry name" value="RHO GTPASE-ACTIVATING PROTEIN 11A"/>
    <property type="match status" value="1"/>
</dbReference>
<feature type="region of interest" description="Disordered" evidence="1">
    <location>
        <begin position="737"/>
        <end position="759"/>
    </location>
</feature>
<evidence type="ECO:0000313" key="4">
    <source>
        <dbReference type="Proteomes" id="UP001374579"/>
    </source>
</evidence>
<reference evidence="3 4" key="1">
    <citation type="submission" date="2024-02" db="EMBL/GenBank/DDBJ databases">
        <title>Chromosome-scale genome assembly of the rough periwinkle Littorina saxatilis.</title>
        <authorList>
            <person name="De Jode A."/>
            <person name="Faria R."/>
            <person name="Formenti G."/>
            <person name="Sims Y."/>
            <person name="Smith T.P."/>
            <person name="Tracey A."/>
            <person name="Wood J.M.D."/>
            <person name="Zagrodzka Z.B."/>
            <person name="Johannesson K."/>
            <person name="Butlin R.K."/>
            <person name="Leder E.H."/>
        </authorList>
    </citation>
    <scope>NUCLEOTIDE SEQUENCE [LARGE SCALE GENOMIC DNA]</scope>
    <source>
        <strain evidence="3">Snail1</strain>
        <tissue evidence="3">Muscle</tissue>
    </source>
</reference>
<evidence type="ECO:0000256" key="1">
    <source>
        <dbReference type="SAM" id="MobiDB-lite"/>
    </source>
</evidence>
<feature type="compositionally biased region" description="Basic and acidic residues" evidence="1">
    <location>
        <begin position="1341"/>
        <end position="1358"/>
    </location>
</feature>
<accession>A0AAN9GD21</accession>
<proteinExistence type="predicted"/>
<feature type="compositionally biased region" description="Low complexity" evidence="1">
    <location>
        <begin position="297"/>
        <end position="310"/>
    </location>
</feature>
<dbReference type="EMBL" id="JBAMIC010000008">
    <property type="protein sequence ID" value="KAK7104538.1"/>
    <property type="molecule type" value="Genomic_DNA"/>
</dbReference>
<feature type="region of interest" description="Disordered" evidence="1">
    <location>
        <begin position="1182"/>
        <end position="1238"/>
    </location>
</feature>
<feature type="compositionally biased region" description="Polar residues" evidence="1">
    <location>
        <begin position="1198"/>
        <end position="1211"/>
    </location>
</feature>
<dbReference type="Pfam" id="PF00620">
    <property type="entry name" value="RhoGAP"/>
    <property type="match status" value="1"/>
</dbReference>
<feature type="compositionally biased region" description="Basic residues" evidence="1">
    <location>
        <begin position="479"/>
        <end position="488"/>
    </location>
</feature>
<dbReference type="GO" id="GO:0005096">
    <property type="term" value="F:GTPase activator activity"/>
    <property type="evidence" value="ECO:0007669"/>
    <property type="project" value="TreeGrafter"/>
</dbReference>
<dbReference type="GO" id="GO:0007165">
    <property type="term" value="P:signal transduction"/>
    <property type="evidence" value="ECO:0007669"/>
    <property type="project" value="InterPro"/>
</dbReference>
<feature type="compositionally biased region" description="Polar residues" evidence="1">
    <location>
        <begin position="1271"/>
        <end position="1282"/>
    </location>
</feature>
<dbReference type="InterPro" id="IPR042869">
    <property type="entry name" value="ARHGAP11A/B"/>
</dbReference>
<protein>
    <recommendedName>
        <fullName evidence="2">Rho-GAP domain-containing protein</fullName>
    </recommendedName>
</protein>
<name>A0AAN9GD21_9CAEN</name>
<organism evidence="3 4">
    <name type="scientific">Littorina saxatilis</name>
    <dbReference type="NCBI Taxonomy" id="31220"/>
    <lineage>
        <taxon>Eukaryota</taxon>
        <taxon>Metazoa</taxon>
        <taxon>Spiralia</taxon>
        <taxon>Lophotrochozoa</taxon>
        <taxon>Mollusca</taxon>
        <taxon>Gastropoda</taxon>
        <taxon>Caenogastropoda</taxon>
        <taxon>Littorinimorpha</taxon>
        <taxon>Littorinoidea</taxon>
        <taxon>Littorinidae</taxon>
        <taxon>Littorina</taxon>
    </lineage>
</organism>
<dbReference type="PROSITE" id="PS50238">
    <property type="entry name" value="RHOGAP"/>
    <property type="match status" value="1"/>
</dbReference>
<keyword evidence="4" id="KW-1185">Reference proteome</keyword>